<dbReference type="KEGG" id="csol:105365477"/>
<evidence type="ECO:0000313" key="1">
    <source>
        <dbReference type="Proteomes" id="UP000695007"/>
    </source>
</evidence>
<gene>
    <name evidence="2" type="primary">LOC105365477</name>
</gene>
<dbReference type="AlphaFoldDB" id="A0AAJ6YPQ3"/>
<dbReference type="SUPFAM" id="SSF53649">
    <property type="entry name" value="Alkaline phosphatase-like"/>
    <property type="match status" value="1"/>
</dbReference>
<dbReference type="Gene3D" id="3.40.720.10">
    <property type="entry name" value="Alkaline Phosphatase, subunit A"/>
    <property type="match status" value="1"/>
</dbReference>
<dbReference type="GO" id="GO:0005615">
    <property type="term" value="C:extracellular space"/>
    <property type="evidence" value="ECO:0007669"/>
    <property type="project" value="TreeGrafter"/>
</dbReference>
<protein>
    <submittedName>
        <fullName evidence="2">Uncharacterized protein LOC105365477</fullName>
    </submittedName>
</protein>
<dbReference type="PANTHER" id="PTHR10974">
    <property type="entry name" value="FI08016P-RELATED"/>
    <property type="match status" value="1"/>
</dbReference>
<dbReference type="Proteomes" id="UP000695007">
    <property type="component" value="Unplaced"/>
</dbReference>
<organism evidence="1 2">
    <name type="scientific">Ceratosolen solmsi marchali</name>
    <dbReference type="NCBI Taxonomy" id="326594"/>
    <lineage>
        <taxon>Eukaryota</taxon>
        <taxon>Metazoa</taxon>
        <taxon>Ecdysozoa</taxon>
        <taxon>Arthropoda</taxon>
        <taxon>Hexapoda</taxon>
        <taxon>Insecta</taxon>
        <taxon>Pterygota</taxon>
        <taxon>Neoptera</taxon>
        <taxon>Endopterygota</taxon>
        <taxon>Hymenoptera</taxon>
        <taxon>Apocrita</taxon>
        <taxon>Proctotrupomorpha</taxon>
        <taxon>Chalcidoidea</taxon>
        <taxon>Agaonidae</taxon>
        <taxon>Agaoninae</taxon>
        <taxon>Ceratosolen</taxon>
    </lineage>
</organism>
<dbReference type="GeneID" id="105365477"/>
<dbReference type="InterPro" id="IPR004245">
    <property type="entry name" value="DUF229"/>
</dbReference>
<dbReference type="RefSeq" id="XP_011501956.1">
    <property type="nucleotide sequence ID" value="XM_011503654.1"/>
</dbReference>
<reference evidence="2" key="1">
    <citation type="submission" date="2025-08" db="UniProtKB">
        <authorList>
            <consortium name="RefSeq"/>
        </authorList>
    </citation>
    <scope>IDENTIFICATION</scope>
</reference>
<dbReference type="FunFam" id="3.40.720.10:FF:000017">
    <property type="entry name" value="Predicted protein"/>
    <property type="match status" value="1"/>
</dbReference>
<evidence type="ECO:0000313" key="2">
    <source>
        <dbReference type="RefSeq" id="XP_011501956.1"/>
    </source>
</evidence>
<name>A0AAJ6YPQ3_9HYME</name>
<dbReference type="InterPro" id="IPR017850">
    <property type="entry name" value="Alkaline_phosphatase_core_sf"/>
</dbReference>
<proteinExistence type="predicted"/>
<accession>A0AAJ6YPQ3</accession>
<dbReference type="Pfam" id="PF02995">
    <property type="entry name" value="DUF229"/>
    <property type="match status" value="1"/>
</dbReference>
<keyword evidence="1" id="KW-1185">Reference proteome</keyword>
<dbReference type="CDD" id="cd16021">
    <property type="entry name" value="ALP_like"/>
    <property type="match status" value="1"/>
</dbReference>
<dbReference type="PANTHER" id="PTHR10974:SF9">
    <property type="entry name" value="DUF229 DOMAIN CONTAINING PROTEIN-RELATED"/>
    <property type="match status" value="1"/>
</dbReference>
<sequence>MWRSKWSRLIECLSRPQSLVLLLLPCLLALTLYFLAGNEFDLKGLQYLAFRTYNTSYDVVDGYLVWNSKCHMLSKNPLDPSIVKFVKREKFETCSTTPLLTSISRESNGSVYLVINSKAAKHYNDLSCCWAPVIRPTISIKLLSEKEYDSKISVGQCEEFKGQVLLHKSVETLLVTCKTLKPLKPSKGKVKITKASSGLVYENVHAVLNPEKVHERLNISDFRGSNNSRRAQARELSILMLGIDSVSRLNFHRSMPLTREYLESQGWLELKGYNKMGDNTFPNLMAFLTGYNQSLAYSKCKPKLPYGLDNCSIIWYNFRDAGYVTAYGEDHAPISTFNYLKVGFVDPPTDYYLRPYVLASEKLLKIRQRFSAKYCTGPELSVDRIFDFAVDFAKTFTKQPYFGFFWTNGVSHENVNGPSSIDGHFLAKLQDMEASGVMNDSMIIVLSDHGMRYGDIRSTFVGWYEERLPFIYIWLPEWFREQDPESYHALRINQNRLTSPYDLYETLRDVLSRAGGQAPSSSGCPRCASLFEPAPRARGCTDAGVAPHWCTCAAFQSGSTNDKIVVDGANRFVEHMEEIVKRYKNKKGARLCDKPKLKRIRRVNQVLDLDKNADPNVIELFYLLEVGPGDGKFETTIRYYGPGNYTIHDDEVSRINSYAQSAKCLDQGYKQYCHCKK</sequence>